<accession>A0ABZ0BDE8</accession>
<evidence type="ECO:0000313" key="2">
    <source>
        <dbReference type="Proteomes" id="UP001302249"/>
    </source>
</evidence>
<dbReference type="Proteomes" id="UP001302249">
    <property type="component" value="Chromosome"/>
</dbReference>
<protein>
    <recommendedName>
        <fullName evidence="3">UrcA family protein</fullName>
    </recommendedName>
</protein>
<proteinExistence type="predicted"/>
<dbReference type="RefSeq" id="WP_313917943.1">
    <property type="nucleotide sequence ID" value="NZ_CP135076.1"/>
</dbReference>
<evidence type="ECO:0000313" key="1">
    <source>
        <dbReference type="EMBL" id="WNO54923.1"/>
    </source>
</evidence>
<dbReference type="EMBL" id="CP135076">
    <property type="protein sequence ID" value="WNO54923.1"/>
    <property type="molecule type" value="Genomic_DNA"/>
</dbReference>
<evidence type="ECO:0008006" key="3">
    <source>
        <dbReference type="Google" id="ProtNLM"/>
    </source>
</evidence>
<keyword evidence="2" id="KW-1185">Reference proteome</keyword>
<name>A0ABZ0BDE8_9SPHN</name>
<organism evidence="1 2">
    <name type="scientific">Stakelama saccharophila</name>
    <dbReference type="NCBI Taxonomy" id="3075605"/>
    <lineage>
        <taxon>Bacteria</taxon>
        <taxon>Pseudomonadati</taxon>
        <taxon>Pseudomonadota</taxon>
        <taxon>Alphaproteobacteria</taxon>
        <taxon>Sphingomonadales</taxon>
        <taxon>Sphingomonadaceae</taxon>
        <taxon>Stakelama</taxon>
    </lineage>
</organism>
<gene>
    <name evidence="1" type="ORF">RPR59_06665</name>
</gene>
<reference evidence="1 2" key="1">
    <citation type="submission" date="2023-09" db="EMBL/GenBank/DDBJ databases">
        <authorList>
            <person name="Rey-Velasco X."/>
        </authorList>
    </citation>
    <scope>NUCLEOTIDE SEQUENCE [LARGE SCALE GENOMIC DNA]</scope>
    <source>
        <strain evidence="1 2">W311</strain>
    </source>
</reference>
<sequence length="100" mass="10784">MHQYSAGAVAGTVWEDSMQRMILAIAAATLCAGAAHAADRDDAAKASSAAATKAQQHETVSRDTRVCVRIEPVTGSRLRRTICRKYGEWLKRGIDPLADE</sequence>